<evidence type="ECO:0000313" key="3">
    <source>
        <dbReference type="EMBL" id="ARP81997.1"/>
    </source>
</evidence>
<gene>
    <name evidence="3" type="ORF">CAL12_15030</name>
</gene>
<dbReference type="Proteomes" id="UP000194151">
    <property type="component" value="Chromosome"/>
</dbReference>
<sequence>MRIPTRRILAALTALCAASAASTANAADADNYPNKPITIVVPYTAGGGVDTVTRILAPLLSQRLGQPVLIENRAGVSGMVGSQMVARAKPDGYTLLAGNTTTNVSNLFVYKQLPYDPRKDFTPIVMVDRGPCVLVVPPDSKFNSVQDIINEAKSQPPDTLNYGTSGNGSFHHMSAALFMSMTHTQMRQIAYKGSPNVMTDLMGKRLDMAFEVIPVAEPLIKAGRLKALAVTSKTEMAALPGVRPVADLGLPGFEMVAWKGIFAPAGTPPAIADRLGRELSAIVRMPEVGKRLEALGVIADGRRNEEFGKVVQADIAYWGPILHDAGVVPE</sequence>
<evidence type="ECO:0000256" key="2">
    <source>
        <dbReference type="SAM" id="SignalP"/>
    </source>
</evidence>
<dbReference type="EMBL" id="CP021108">
    <property type="protein sequence ID" value="ARP81997.1"/>
    <property type="molecule type" value="Genomic_DNA"/>
</dbReference>
<dbReference type="PANTHER" id="PTHR42928:SF5">
    <property type="entry name" value="BLR1237 PROTEIN"/>
    <property type="match status" value="1"/>
</dbReference>
<dbReference type="OrthoDB" id="8678477at2"/>
<reference evidence="3 4" key="1">
    <citation type="submission" date="2017-05" db="EMBL/GenBank/DDBJ databases">
        <title>Complete and WGS of Bordetella genogroups.</title>
        <authorList>
            <person name="Spilker T."/>
            <person name="LiPuma J."/>
        </authorList>
    </citation>
    <scope>NUCLEOTIDE SEQUENCE [LARGE SCALE GENOMIC DNA]</scope>
    <source>
        <strain evidence="3 4">AU19157</strain>
    </source>
</reference>
<keyword evidence="2" id="KW-0732">Signal</keyword>
<dbReference type="STRING" id="1416806.CAL12_15030"/>
<dbReference type="SUPFAM" id="SSF53850">
    <property type="entry name" value="Periplasmic binding protein-like II"/>
    <property type="match status" value="1"/>
</dbReference>
<comment type="similarity">
    <text evidence="1">Belongs to the UPF0065 (bug) family.</text>
</comment>
<keyword evidence="4" id="KW-1185">Reference proteome</keyword>
<evidence type="ECO:0000256" key="1">
    <source>
        <dbReference type="ARBA" id="ARBA00006987"/>
    </source>
</evidence>
<dbReference type="Pfam" id="PF03401">
    <property type="entry name" value="TctC"/>
    <property type="match status" value="1"/>
</dbReference>
<dbReference type="CDD" id="cd07012">
    <property type="entry name" value="PBP2_Bug_TTT"/>
    <property type="match status" value="1"/>
</dbReference>
<dbReference type="PIRSF" id="PIRSF017082">
    <property type="entry name" value="YflP"/>
    <property type="match status" value="1"/>
</dbReference>
<evidence type="ECO:0008006" key="5">
    <source>
        <dbReference type="Google" id="ProtNLM"/>
    </source>
</evidence>
<dbReference type="InterPro" id="IPR042100">
    <property type="entry name" value="Bug_dom1"/>
</dbReference>
<dbReference type="AlphaFoldDB" id="A0A1W6YLP5"/>
<accession>A0A1W6YLP5</accession>
<dbReference type="Gene3D" id="3.40.190.10">
    <property type="entry name" value="Periplasmic binding protein-like II"/>
    <property type="match status" value="1"/>
</dbReference>
<organism evidence="3 4">
    <name type="scientific">Bordetella genomosp. 8</name>
    <dbReference type="NCBI Taxonomy" id="1416806"/>
    <lineage>
        <taxon>Bacteria</taxon>
        <taxon>Pseudomonadati</taxon>
        <taxon>Pseudomonadota</taxon>
        <taxon>Betaproteobacteria</taxon>
        <taxon>Burkholderiales</taxon>
        <taxon>Alcaligenaceae</taxon>
        <taxon>Bordetella</taxon>
    </lineage>
</organism>
<dbReference type="PANTHER" id="PTHR42928">
    <property type="entry name" value="TRICARBOXYLATE-BINDING PROTEIN"/>
    <property type="match status" value="1"/>
</dbReference>
<evidence type="ECO:0000313" key="4">
    <source>
        <dbReference type="Proteomes" id="UP000194151"/>
    </source>
</evidence>
<dbReference type="Gene3D" id="3.40.190.150">
    <property type="entry name" value="Bordetella uptake gene, domain 1"/>
    <property type="match status" value="1"/>
</dbReference>
<feature type="chain" id="PRO_5013048964" description="ABC transporter substrate-binding protein" evidence="2">
    <location>
        <begin position="27"/>
        <end position="330"/>
    </location>
</feature>
<dbReference type="RefSeq" id="WP_086065266.1">
    <property type="nucleotide sequence ID" value="NZ_CP021108.1"/>
</dbReference>
<dbReference type="KEGG" id="bgv:CAL12_15030"/>
<name>A0A1W6YLP5_9BORD</name>
<feature type="signal peptide" evidence="2">
    <location>
        <begin position="1"/>
        <end position="26"/>
    </location>
</feature>
<protein>
    <recommendedName>
        <fullName evidence="5">ABC transporter substrate-binding protein</fullName>
    </recommendedName>
</protein>
<proteinExistence type="inferred from homology"/>
<dbReference type="InterPro" id="IPR005064">
    <property type="entry name" value="BUG"/>
</dbReference>